<gene>
    <name evidence="1" type="ORF">QTL97_11095</name>
</gene>
<reference evidence="1 2" key="1">
    <citation type="submission" date="2023-06" db="EMBL/GenBank/DDBJ databases">
        <title>Sporosarcina sp. nov., isolated from Korean traditional fermented seafood 'Jeotgal'.</title>
        <authorList>
            <person name="Yang A.I."/>
            <person name="Shin N.-R."/>
        </authorList>
    </citation>
    <scope>NUCLEOTIDE SEQUENCE [LARGE SCALE GENOMIC DNA]</scope>
    <source>
        <strain evidence="1 2">KCTC43456</strain>
    </source>
</reference>
<keyword evidence="2" id="KW-1185">Reference proteome</keyword>
<sequence length="142" mass="15464">MIKVIDYQAAQPFRRFTPSRPTTIPRSPLRLSLATIRIRIPSGATINRVELIATVGVHGVTGTSQILFRIFRDGREIFNTQVGIESDSESEVNYVETFQAIDFNVGQGTHVYQVTAQNLTSGTEAAVVGPVSFSGLATTHKG</sequence>
<proteinExistence type="predicted"/>
<dbReference type="AlphaFoldDB" id="A0AAW9AEB2"/>
<accession>A0AAW9AEB2</accession>
<organism evidence="1 2">
    <name type="scientific">Sporosarcina thermotolerans</name>
    <dbReference type="NCBI Taxonomy" id="633404"/>
    <lineage>
        <taxon>Bacteria</taxon>
        <taxon>Bacillati</taxon>
        <taxon>Bacillota</taxon>
        <taxon>Bacilli</taxon>
        <taxon>Bacillales</taxon>
        <taxon>Caryophanaceae</taxon>
        <taxon>Sporosarcina</taxon>
    </lineage>
</organism>
<comment type="caution">
    <text evidence="1">The sequence shown here is derived from an EMBL/GenBank/DDBJ whole genome shotgun (WGS) entry which is preliminary data.</text>
</comment>
<name>A0AAW9AEB2_9BACL</name>
<dbReference type="EMBL" id="JAUBDJ010000006">
    <property type="protein sequence ID" value="MDW0117483.1"/>
    <property type="molecule type" value="Genomic_DNA"/>
</dbReference>
<dbReference type="RefSeq" id="WP_317940800.1">
    <property type="nucleotide sequence ID" value="NZ_JAUBDJ010000006.1"/>
</dbReference>
<dbReference type="Proteomes" id="UP001271648">
    <property type="component" value="Unassembled WGS sequence"/>
</dbReference>
<evidence type="ECO:0000313" key="1">
    <source>
        <dbReference type="EMBL" id="MDW0117483.1"/>
    </source>
</evidence>
<protein>
    <submittedName>
        <fullName evidence="1">Exosporium protein C</fullName>
    </submittedName>
</protein>
<evidence type="ECO:0000313" key="2">
    <source>
        <dbReference type="Proteomes" id="UP001271648"/>
    </source>
</evidence>